<sequence length="212" mass="24911">QLVKENNTEAIESLRKDFDKRWLVTSTRIIYNLDNLSAKIIHNADSTVTKQTEIEVKEIPYYYPTYIKELLETETGLDYIRALINNKKATKEEVINFFVTLSGKKEKNIRFWTPTQSSRKDKQVRSVELCFSDFGRFVVDGDFWFGNYVGLSRGVIIDSAEQTKFFSNKTIFDTEEGTITIPMKKTLIKEIEKKQREKKKVRIKWELKTKLT</sequence>
<gene>
    <name evidence="1" type="ORF">S01H1_32131</name>
</gene>
<dbReference type="AlphaFoldDB" id="X0U8R5"/>
<feature type="non-terminal residue" evidence="1">
    <location>
        <position position="1"/>
    </location>
</feature>
<accession>X0U8R5</accession>
<protein>
    <submittedName>
        <fullName evidence="1">Uncharacterized protein</fullName>
    </submittedName>
</protein>
<evidence type="ECO:0000313" key="1">
    <source>
        <dbReference type="EMBL" id="GAF95721.1"/>
    </source>
</evidence>
<dbReference type="EMBL" id="BARS01019874">
    <property type="protein sequence ID" value="GAF95721.1"/>
    <property type="molecule type" value="Genomic_DNA"/>
</dbReference>
<proteinExistence type="predicted"/>
<reference evidence="1" key="1">
    <citation type="journal article" date="2014" name="Front. Microbiol.">
        <title>High frequency of phylogenetically diverse reductive dehalogenase-homologous genes in deep subseafloor sedimentary metagenomes.</title>
        <authorList>
            <person name="Kawai M."/>
            <person name="Futagami T."/>
            <person name="Toyoda A."/>
            <person name="Takaki Y."/>
            <person name="Nishi S."/>
            <person name="Hori S."/>
            <person name="Arai W."/>
            <person name="Tsubouchi T."/>
            <person name="Morono Y."/>
            <person name="Uchiyama I."/>
            <person name="Ito T."/>
            <person name="Fujiyama A."/>
            <person name="Inagaki F."/>
            <person name="Takami H."/>
        </authorList>
    </citation>
    <scope>NUCLEOTIDE SEQUENCE</scope>
    <source>
        <strain evidence="1">Expedition CK06-06</strain>
    </source>
</reference>
<organism evidence="1">
    <name type="scientific">marine sediment metagenome</name>
    <dbReference type="NCBI Taxonomy" id="412755"/>
    <lineage>
        <taxon>unclassified sequences</taxon>
        <taxon>metagenomes</taxon>
        <taxon>ecological metagenomes</taxon>
    </lineage>
</organism>
<comment type="caution">
    <text evidence="1">The sequence shown here is derived from an EMBL/GenBank/DDBJ whole genome shotgun (WGS) entry which is preliminary data.</text>
</comment>
<name>X0U8R5_9ZZZZ</name>